<feature type="region of interest" description="Disordered" evidence="1">
    <location>
        <begin position="1"/>
        <end position="45"/>
    </location>
</feature>
<sequence>MHAQPVASHHHSSRRPRLEAQEHPTSRQQAGEVRRADEWVGRRRAAPSATVNQCARAFLWERCGYCGQMKAIRVGLVADPAKPTQIARRFGDLHPPDGEDRRDWALEVVSEPFTVACEDVDTALSRLNDQAHEHQWDVVVGLTELPLRDEDGGYLLIETDPQHRTAVLSLPALGGLRMHKRSRHALRELISGMFDPTSERGHRVPLPRRSGRWRLLLGMVLANRPWALVPGLKTALVAALTTGAIATINSTVWLLAGSLSTWRLVVATITSIALVVGWLVIDGGLWDRPDHDSSPARDRSRLYNTSTLVTLTVGVLICYIALYVLNVLWALFILDPAVMSSYLKQPFRYADLFVLAWFVASAATLGGALGSGLESDEAIRAATYSKREEDRRNRLAREQT</sequence>
<keyword evidence="2" id="KW-0812">Transmembrane</keyword>
<evidence type="ECO:0000313" key="4">
    <source>
        <dbReference type="Proteomes" id="UP000579605"/>
    </source>
</evidence>
<evidence type="ECO:0008006" key="5">
    <source>
        <dbReference type="Google" id="ProtNLM"/>
    </source>
</evidence>
<reference evidence="3 4" key="1">
    <citation type="submission" date="2020-07" db="EMBL/GenBank/DDBJ databases">
        <title>Sequencing the genomes of 1000 actinobacteria strains.</title>
        <authorList>
            <person name="Klenk H.-P."/>
        </authorList>
    </citation>
    <scope>NUCLEOTIDE SEQUENCE [LARGE SCALE GENOMIC DNA]</scope>
    <source>
        <strain evidence="3 4">DSM 18448</strain>
    </source>
</reference>
<feature type="compositionally biased region" description="Basic and acidic residues" evidence="1">
    <location>
        <begin position="16"/>
        <end position="25"/>
    </location>
</feature>
<feature type="transmembrane region" description="Helical" evidence="2">
    <location>
        <begin position="302"/>
        <end position="332"/>
    </location>
</feature>
<comment type="caution">
    <text evidence="3">The sequence shown here is derived from an EMBL/GenBank/DDBJ whole genome shotgun (WGS) entry which is preliminary data.</text>
</comment>
<evidence type="ECO:0000313" key="3">
    <source>
        <dbReference type="EMBL" id="NYH90920.1"/>
    </source>
</evidence>
<dbReference type="Proteomes" id="UP000579605">
    <property type="component" value="Unassembled WGS sequence"/>
</dbReference>
<keyword evidence="2" id="KW-1133">Transmembrane helix</keyword>
<organism evidence="3 4">
    <name type="scientific">Actinopolymorpha rutila</name>
    <dbReference type="NCBI Taxonomy" id="446787"/>
    <lineage>
        <taxon>Bacteria</taxon>
        <taxon>Bacillati</taxon>
        <taxon>Actinomycetota</taxon>
        <taxon>Actinomycetes</taxon>
        <taxon>Propionibacteriales</taxon>
        <taxon>Actinopolymorphaceae</taxon>
        <taxon>Actinopolymorpha</taxon>
    </lineage>
</organism>
<accession>A0A852ZPF4</accession>
<name>A0A852ZPF4_9ACTN</name>
<feature type="transmembrane region" description="Helical" evidence="2">
    <location>
        <begin position="352"/>
        <end position="370"/>
    </location>
</feature>
<protein>
    <recommendedName>
        <fullName evidence="5">5,10-methylene-tetrahydrofolate dehydrogenase</fullName>
    </recommendedName>
</protein>
<evidence type="ECO:0000256" key="2">
    <source>
        <dbReference type="SAM" id="Phobius"/>
    </source>
</evidence>
<feature type="transmembrane region" description="Helical" evidence="2">
    <location>
        <begin position="262"/>
        <end position="281"/>
    </location>
</feature>
<feature type="transmembrane region" description="Helical" evidence="2">
    <location>
        <begin position="234"/>
        <end position="256"/>
    </location>
</feature>
<proteinExistence type="predicted"/>
<keyword evidence="2" id="KW-0472">Membrane</keyword>
<evidence type="ECO:0000256" key="1">
    <source>
        <dbReference type="SAM" id="MobiDB-lite"/>
    </source>
</evidence>
<keyword evidence="4" id="KW-1185">Reference proteome</keyword>
<dbReference type="AlphaFoldDB" id="A0A852ZPF4"/>
<feature type="compositionally biased region" description="Basic and acidic residues" evidence="1">
    <location>
        <begin position="32"/>
        <end position="41"/>
    </location>
</feature>
<dbReference type="EMBL" id="JACBZH010000001">
    <property type="protein sequence ID" value="NYH90920.1"/>
    <property type="molecule type" value="Genomic_DNA"/>
</dbReference>
<dbReference type="RefSeq" id="WP_238341327.1">
    <property type="nucleotide sequence ID" value="NZ_BAAARR010000020.1"/>
</dbReference>
<gene>
    <name evidence="3" type="ORF">F4554_003558</name>
</gene>